<evidence type="ECO:0000313" key="10">
    <source>
        <dbReference type="EMBL" id="CRZ10895.1"/>
    </source>
</evidence>
<dbReference type="InterPro" id="IPR046346">
    <property type="entry name" value="Aminoacid_DH-like_N_sf"/>
</dbReference>
<dbReference type="InterPro" id="IPR036291">
    <property type="entry name" value="NAD(P)-bd_dom_sf"/>
</dbReference>
<organism evidence="10">
    <name type="scientific">Spongospora subterranea</name>
    <dbReference type="NCBI Taxonomy" id="70186"/>
    <lineage>
        <taxon>Eukaryota</taxon>
        <taxon>Sar</taxon>
        <taxon>Rhizaria</taxon>
        <taxon>Endomyxa</taxon>
        <taxon>Phytomyxea</taxon>
        <taxon>Plasmodiophorida</taxon>
        <taxon>Plasmodiophoridae</taxon>
        <taxon>Spongospora</taxon>
    </lineage>
</organism>
<dbReference type="EMBL" id="HACM01010453">
    <property type="protein sequence ID" value="CRZ10895.1"/>
    <property type="molecule type" value="Transcribed_RNA"/>
</dbReference>
<evidence type="ECO:0000256" key="6">
    <source>
        <dbReference type="ARBA" id="ARBA00023002"/>
    </source>
</evidence>
<feature type="non-terminal residue" evidence="10">
    <location>
        <position position="1"/>
    </location>
</feature>
<dbReference type="InterPro" id="IPR000672">
    <property type="entry name" value="THF_DH/CycHdrlase"/>
</dbReference>
<keyword evidence="7" id="KW-0511">Multifunctional enzyme</keyword>
<dbReference type="GO" id="GO:0004477">
    <property type="term" value="F:methenyltetrahydrofolate cyclohydrolase activity"/>
    <property type="evidence" value="ECO:0007669"/>
    <property type="project" value="TreeGrafter"/>
</dbReference>
<keyword evidence="5" id="KW-0521">NADP</keyword>
<evidence type="ECO:0000256" key="1">
    <source>
        <dbReference type="ARBA" id="ARBA00004777"/>
    </source>
</evidence>
<dbReference type="GO" id="GO:0005829">
    <property type="term" value="C:cytosol"/>
    <property type="evidence" value="ECO:0007669"/>
    <property type="project" value="TreeGrafter"/>
</dbReference>
<dbReference type="InterPro" id="IPR020631">
    <property type="entry name" value="THF_DH/CycHdrlase_NAD-bd_dom"/>
</dbReference>
<dbReference type="PANTHER" id="PTHR48099">
    <property type="entry name" value="C-1-TETRAHYDROFOLATE SYNTHASE, CYTOPLASMIC-RELATED"/>
    <property type="match status" value="1"/>
</dbReference>
<dbReference type="SUPFAM" id="SSF51735">
    <property type="entry name" value="NAD(P)-binding Rossmann-fold domains"/>
    <property type="match status" value="1"/>
</dbReference>
<evidence type="ECO:0000256" key="5">
    <source>
        <dbReference type="ARBA" id="ARBA00022857"/>
    </source>
</evidence>
<keyword evidence="3" id="KW-0554">One-carbon metabolism</keyword>
<dbReference type="InterPro" id="IPR020630">
    <property type="entry name" value="THF_DH/CycHdrlase_cat_dom"/>
</dbReference>
<accession>A0A0H5R9T3</accession>
<feature type="domain" description="Tetrahydrofolate dehydrogenase/cyclohydrolase catalytic" evidence="8">
    <location>
        <begin position="27"/>
        <end position="143"/>
    </location>
</feature>
<dbReference type="FunFam" id="3.40.50.10860:FF:000005">
    <property type="entry name" value="C-1-tetrahydrofolate synthase, cytoplasmic, putative"/>
    <property type="match status" value="1"/>
</dbReference>
<name>A0A0H5R9T3_9EUKA</name>
<dbReference type="Pfam" id="PF02882">
    <property type="entry name" value="THF_DHG_CYH_C"/>
    <property type="match status" value="1"/>
</dbReference>
<sequence>FTAVAPRITPGTRRMSAASRPAVPSIIDGRAIARDISFDLAKRVNNLVAISGGNCRPHFVAIQIGHDPSSSLYAQIKQKAAMKIGVKMTHYKFEDDISKEALCEIISELNQNRNIHGIMVQFPLPTGFEHGVIDTIDPQKDVDGLHSLNIGLLVKKGCTPSFIPCTPKACVELLVRSHINISGAKVTIIGRSNIVGTPVSHLLNQMDATITLCHSKTVAIEDVVRSADIVISCIGIPLFVKGSWFKPGATVIDVGIHSISDPRDESGSIIVGDVDTNSGIDHISAITPVPGGVGPVTVAMIMSNVIYSAEKFHSRIL</sequence>
<evidence type="ECO:0000256" key="4">
    <source>
        <dbReference type="ARBA" id="ARBA00022801"/>
    </source>
</evidence>
<dbReference type="GO" id="GO:0004488">
    <property type="term" value="F:methylenetetrahydrofolate dehydrogenase (NADP+) activity"/>
    <property type="evidence" value="ECO:0007669"/>
    <property type="project" value="InterPro"/>
</dbReference>
<dbReference type="AlphaFoldDB" id="A0A0H5R9T3"/>
<dbReference type="PRINTS" id="PR00085">
    <property type="entry name" value="THFDHDRGNASE"/>
</dbReference>
<evidence type="ECO:0000259" key="8">
    <source>
        <dbReference type="Pfam" id="PF00763"/>
    </source>
</evidence>
<evidence type="ECO:0000259" key="9">
    <source>
        <dbReference type="Pfam" id="PF02882"/>
    </source>
</evidence>
<dbReference type="Pfam" id="PF00763">
    <property type="entry name" value="THF_DHG_CYH"/>
    <property type="match status" value="1"/>
</dbReference>
<reference evidence="10" key="1">
    <citation type="submission" date="2015-04" db="EMBL/GenBank/DDBJ databases">
        <title>The genome sequence of the plant pathogenic Rhizarian Plasmodiophora brassicae reveals insights in its biotrophic life cycle and the origin of chitin synthesis.</title>
        <authorList>
            <person name="Schwelm A."/>
            <person name="Fogelqvist J."/>
            <person name="Knaust A."/>
            <person name="Julke S."/>
            <person name="Lilja T."/>
            <person name="Dhandapani V."/>
            <person name="Bonilla-Rosso G."/>
            <person name="Karlsson M."/>
            <person name="Shevchenko A."/>
            <person name="Choi S.R."/>
            <person name="Kim H.G."/>
            <person name="Park J.Y."/>
            <person name="Lim Y.P."/>
            <person name="Ludwig-Muller J."/>
            <person name="Dixelius C."/>
        </authorList>
    </citation>
    <scope>NUCLEOTIDE SEQUENCE</scope>
    <source>
        <tissue evidence="10">Potato root galls</tissue>
    </source>
</reference>
<dbReference type="HAMAP" id="MF_01576">
    <property type="entry name" value="THF_DHG_CYH"/>
    <property type="match status" value="1"/>
</dbReference>
<evidence type="ECO:0000256" key="7">
    <source>
        <dbReference type="ARBA" id="ARBA00023268"/>
    </source>
</evidence>
<comment type="subunit">
    <text evidence="2">Homodimer.</text>
</comment>
<dbReference type="PANTHER" id="PTHR48099:SF5">
    <property type="entry name" value="C-1-TETRAHYDROFOLATE SYNTHASE, CYTOPLASMIC"/>
    <property type="match status" value="1"/>
</dbReference>
<comment type="pathway">
    <text evidence="1">One-carbon metabolism; tetrahydrofolate interconversion.</text>
</comment>
<dbReference type="FunFam" id="3.40.50.720:FF:000006">
    <property type="entry name" value="Bifunctional protein FolD"/>
    <property type="match status" value="1"/>
</dbReference>
<dbReference type="CDD" id="cd01080">
    <property type="entry name" value="NAD_bind_m-THF_DH_Cyclohyd"/>
    <property type="match status" value="1"/>
</dbReference>
<protein>
    <recommendedName>
        <fullName evidence="11">Methenyltetrahydrofolate cyclohydrolase</fullName>
    </recommendedName>
</protein>
<keyword evidence="4" id="KW-0378">Hydrolase</keyword>
<dbReference type="Gene3D" id="3.40.50.720">
    <property type="entry name" value="NAD(P)-binding Rossmann-like Domain"/>
    <property type="match status" value="1"/>
</dbReference>
<evidence type="ECO:0000256" key="2">
    <source>
        <dbReference type="ARBA" id="ARBA00011738"/>
    </source>
</evidence>
<proteinExistence type="inferred from homology"/>
<evidence type="ECO:0008006" key="11">
    <source>
        <dbReference type="Google" id="ProtNLM"/>
    </source>
</evidence>
<dbReference type="SUPFAM" id="SSF53223">
    <property type="entry name" value="Aminoacid dehydrogenase-like, N-terminal domain"/>
    <property type="match status" value="1"/>
</dbReference>
<feature type="domain" description="Tetrahydrofolate dehydrogenase/cyclohydrolase NAD(P)-binding" evidence="9">
    <location>
        <begin position="164"/>
        <end position="311"/>
    </location>
</feature>
<dbReference type="Gene3D" id="3.40.50.10860">
    <property type="entry name" value="Leucine Dehydrogenase, chain A, domain 1"/>
    <property type="match status" value="1"/>
</dbReference>
<dbReference type="GO" id="GO:0035999">
    <property type="term" value="P:tetrahydrofolate interconversion"/>
    <property type="evidence" value="ECO:0007669"/>
    <property type="project" value="TreeGrafter"/>
</dbReference>
<keyword evidence="6" id="KW-0560">Oxidoreductase</keyword>
<evidence type="ECO:0000256" key="3">
    <source>
        <dbReference type="ARBA" id="ARBA00022563"/>
    </source>
</evidence>